<protein>
    <recommendedName>
        <fullName evidence="3">Acetoin utilization protein AcuC</fullName>
    </recommendedName>
</protein>
<evidence type="ECO:0000256" key="5">
    <source>
        <dbReference type="ARBA" id="ARBA00022801"/>
    </source>
</evidence>
<evidence type="ECO:0000313" key="7">
    <source>
        <dbReference type="EMBL" id="GAK51182.1"/>
    </source>
</evidence>
<dbReference type="Pfam" id="PF00850">
    <property type="entry name" value="Hist_deacetyl"/>
    <property type="match status" value="1"/>
</dbReference>
<dbReference type="Gene3D" id="3.40.800.20">
    <property type="entry name" value="Histone deacetylase domain"/>
    <property type="match status" value="1"/>
</dbReference>
<dbReference type="Proteomes" id="UP000030700">
    <property type="component" value="Unassembled WGS sequence"/>
</dbReference>
<keyword evidence="5" id="KW-0378">Hydrolase</keyword>
<dbReference type="InterPro" id="IPR000286">
    <property type="entry name" value="HDACs"/>
</dbReference>
<dbReference type="STRING" id="1499966.U14_02424"/>
<dbReference type="InterPro" id="IPR003084">
    <property type="entry name" value="HDAC_I/II"/>
</dbReference>
<feature type="domain" description="Histone deacetylase" evidence="6">
    <location>
        <begin position="20"/>
        <end position="313"/>
    </location>
</feature>
<evidence type="ECO:0000313" key="8">
    <source>
        <dbReference type="Proteomes" id="UP000030700"/>
    </source>
</evidence>
<evidence type="ECO:0000256" key="3">
    <source>
        <dbReference type="ARBA" id="ARBA00020218"/>
    </source>
</evidence>
<organism evidence="7">
    <name type="scientific">Candidatus Moduliflexus flocculans</name>
    <dbReference type="NCBI Taxonomy" id="1499966"/>
    <lineage>
        <taxon>Bacteria</taxon>
        <taxon>Candidatus Moduliflexota</taxon>
        <taxon>Candidatus Moduliflexia</taxon>
        <taxon>Candidatus Moduliflexales</taxon>
        <taxon>Candidatus Moduliflexaceae</taxon>
    </lineage>
</organism>
<dbReference type="PANTHER" id="PTHR10625">
    <property type="entry name" value="HISTONE DEACETYLASE HDAC1-RELATED"/>
    <property type="match status" value="1"/>
</dbReference>
<reference evidence="7" key="1">
    <citation type="journal article" date="2015" name="PeerJ">
        <title>First genomic representation of candidate bacterial phylum KSB3 points to enhanced environmental sensing as a trigger of wastewater bulking.</title>
        <authorList>
            <person name="Sekiguchi Y."/>
            <person name="Ohashi A."/>
            <person name="Parks D.H."/>
            <person name="Yamauchi T."/>
            <person name="Tyson G.W."/>
            <person name="Hugenholtz P."/>
        </authorList>
    </citation>
    <scope>NUCLEOTIDE SEQUENCE [LARGE SCALE GENOMIC DNA]</scope>
</reference>
<keyword evidence="4" id="KW-0006">Acetoin catabolism</keyword>
<dbReference type="GO" id="GO:0040029">
    <property type="term" value="P:epigenetic regulation of gene expression"/>
    <property type="evidence" value="ECO:0007669"/>
    <property type="project" value="TreeGrafter"/>
</dbReference>
<comment type="similarity">
    <text evidence="2">Belongs to the histone deacetylase family.</text>
</comment>
<dbReference type="InterPro" id="IPR003085">
    <property type="entry name" value="AcuC"/>
</dbReference>
<evidence type="ECO:0000259" key="6">
    <source>
        <dbReference type="Pfam" id="PF00850"/>
    </source>
</evidence>
<dbReference type="PRINTS" id="PR01270">
    <property type="entry name" value="HDASUPER"/>
</dbReference>
<dbReference type="GO" id="GO:0004407">
    <property type="term" value="F:histone deacetylase activity"/>
    <property type="evidence" value="ECO:0007669"/>
    <property type="project" value="InterPro"/>
</dbReference>
<gene>
    <name evidence="7" type="ORF">U14_02424</name>
</gene>
<dbReference type="SUPFAM" id="SSF52768">
    <property type="entry name" value="Arginase/deacetylase"/>
    <property type="match status" value="1"/>
</dbReference>
<dbReference type="AlphaFoldDB" id="A0A081BLB6"/>
<comment type="pathway">
    <text evidence="1">Ketone degradation; acetoin degradation.</text>
</comment>
<sequence>MKTAFIYSDEFEQFIYTPDHPLKPARFKLAYELAKAYGLFGPFHHRVIKAKPCTVEDLLLAHSVEYVEAVEHAADPRPEWDLLMYGLGTKDTPLPAHIYDWSRLSVGASMQAAKLVESGEAEVAFNVAGGQHHAFRNRASGFCYFNDAAVIIQWFLNNGYERIAYVDIDAHHGDGVQQIFYRTDRVLTISLHETGFSAFPGTGFEREIGEEEGTGYSVNVPLLAGSDDDVFWYAFNEVVPPLLDMFQPDVLITQIGVDTFCSDPLAKLNVTTHGYCRIIEEFKRLSPGKWVALGGGGYNQLNVPRAWTLAWAIMCGVGLPNHLPRHYQKLLKKYQIIGENDEPPQELRDLRYRTDLATKIHFLIELEKTVSYIKTHQMQQVRPRASSS</sequence>
<name>A0A081BLB6_9BACT</name>
<dbReference type="CDD" id="cd09994">
    <property type="entry name" value="HDAC_AcuC_like"/>
    <property type="match status" value="1"/>
</dbReference>
<dbReference type="InterPro" id="IPR023696">
    <property type="entry name" value="Ureohydrolase_dom_sf"/>
</dbReference>
<dbReference type="UniPathway" id="UPA00040"/>
<dbReference type="HOGENOM" id="CLU_007727_8_0_0"/>
<evidence type="ECO:0000256" key="2">
    <source>
        <dbReference type="ARBA" id="ARBA00005947"/>
    </source>
</evidence>
<evidence type="ECO:0000256" key="4">
    <source>
        <dbReference type="ARBA" id="ARBA00022627"/>
    </source>
</evidence>
<dbReference type="GO" id="GO:0016787">
    <property type="term" value="F:hydrolase activity"/>
    <property type="evidence" value="ECO:0007669"/>
    <property type="project" value="UniProtKB-KW"/>
</dbReference>
<dbReference type="PANTHER" id="PTHR10625:SF10">
    <property type="entry name" value="HISTONE DEACETYLASE HDAC1"/>
    <property type="match status" value="1"/>
</dbReference>
<accession>A0A081BLB6</accession>
<dbReference type="InterPro" id="IPR023801">
    <property type="entry name" value="His_deacetylse_dom"/>
</dbReference>
<dbReference type="EMBL" id="DF820457">
    <property type="protein sequence ID" value="GAK51182.1"/>
    <property type="molecule type" value="Genomic_DNA"/>
</dbReference>
<dbReference type="GO" id="GO:0045150">
    <property type="term" value="P:acetoin catabolic process"/>
    <property type="evidence" value="ECO:0007669"/>
    <property type="project" value="UniProtKB-UniPathway"/>
</dbReference>
<dbReference type="InterPro" id="IPR037138">
    <property type="entry name" value="His_deacetylse_dom_sf"/>
</dbReference>
<dbReference type="PRINTS" id="PR01271">
    <property type="entry name" value="HISDACETLASE"/>
</dbReference>
<evidence type="ECO:0000256" key="1">
    <source>
        <dbReference type="ARBA" id="ARBA00005101"/>
    </source>
</evidence>
<proteinExistence type="inferred from homology"/>
<keyword evidence="8" id="KW-1185">Reference proteome</keyword>